<dbReference type="PROSITE" id="PS50977">
    <property type="entry name" value="HTH_TETR_2"/>
    <property type="match status" value="1"/>
</dbReference>
<dbReference type="SUPFAM" id="SSF160631">
    <property type="entry name" value="SMI1/KNR4-like"/>
    <property type="match status" value="1"/>
</dbReference>
<reference evidence="6 7" key="1">
    <citation type="submission" date="2019-06" db="EMBL/GenBank/DDBJ databases">
        <title>Sequencing the genomes of 1000 actinobacteria strains.</title>
        <authorList>
            <person name="Klenk H.-P."/>
        </authorList>
    </citation>
    <scope>NUCLEOTIDE SEQUENCE [LARGE SCALE GENOMIC DNA]</scope>
    <source>
        <strain evidence="6 7">DSM 45928</strain>
    </source>
</reference>
<evidence type="ECO:0000259" key="5">
    <source>
        <dbReference type="PROSITE" id="PS50977"/>
    </source>
</evidence>
<dbReference type="PANTHER" id="PTHR30055:SF151">
    <property type="entry name" value="TRANSCRIPTIONAL REGULATORY PROTEIN"/>
    <property type="match status" value="1"/>
</dbReference>
<dbReference type="Gene3D" id="1.10.357.10">
    <property type="entry name" value="Tetracycline Repressor, domain 2"/>
    <property type="match status" value="1"/>
</dbReference>
<evidence type="ECO:0000256" key="2">
    <source>
        <dbReference type="ARBA" id="ARBA00023125"/>
    </source>
</evidence>
<dbReference type="InterPro" id="IPR037883">
    <property type="entry name" value="Knr4/Smi1-like_sf"/>
</dbReference>
<evidence type="ECO:0000256" key="3">
    <source>
        <dbReference type="ARBA" id="ARBA00023163"/>
    </source>
</evidence>
<evidence type="ECO:0000313" key="7">
    <source>
        <dbReference type="Proteomes" id="UP000317043"/>
    </source>
</evidence>
<feature type="DNA-binding region" description="H-T-H motif" evidence="4">
    <location>
        <begin position="51"/>
        <end position="70"/>
    </location>
</feature>
<dbReference type="RefSeq" id="WP_170183209.1">
    <property type="nucleotide sequence ID" value="NZ_JBHTGS010000001.1"/>
</dbReference>
<dbReference type="Pfam" id="PF09346">
    <property type="entry name" value="SMI1_KNR4"/>
    <property type="match status" value="1"/>
</dbReference>
<dbReference type="Gene3D" id="1.10.10.60">
    <property type="entry name" value="Homeodomain-like"/>
    <property type="match status" value="1"/>
</dbReference>
<comment type="caution">
    <text evidence="6">The sequence shown here is derived from an EMBL/GenBank/DDBJ whole genome shotgun (WGS) entry which is preliminary data.</text>
</comment>
<dbReference type="PANTHER" id="PTHR30055">
    <property type="entry name" value="HTH-TYPE TRANSCRIPTIONAL REGULATOR RUTR"/>
    <property type="match status" value="1"/>
</dbReference>
<dbReference type="SUPFAM" id="SSF48498">
    <property type="entry name" value="Tetracyclin repressor-like, C-terminal domain"/>
    <property type="match status" value="1"/>
</dbReference>
<gene>
    <name evidence="6" type="ORF">FB566_1599</name>
</gene>
<dbReference type="SMART" id="SM00860">
    <property type="entry name" value="SMI1_KNR4"/>
    <property type="match status" value="1"/>
</dbReference>
<evidence type="ECO:0000313" key="6">
    <source>
        <dbReference type="EMBL" id="TQL76079.1"/>
    </source>
</evidence>
<dbReference type="InterPro" id="IPR004111">
    <property type="entry name" value="Repressor_TetR_C"/>
</dbReference>
<dbReference type="InterPro" id="IPR009057">
    <property type="entry name" value="Homeodomain-like_sf"/>
</dbReference>
<dbReference type="Gene3D" id="3.40.1580.10">
    <property type="entry name" value="SMI1/KNR4-like"/>
    <property type="match status" value="1"/>
</dbReference>
<sequence>MSSEGQAEQLLRLLWGAPEPGRRGPKPRMSVAQIVAAGITVADRDGLDAVSMQRVAAEVGRTTMSVYTYVPNKDILLDLMMDAAVGAVPELVGDTWRDRVEDWVGHVSRLFRRRPWVLLVSVHSPPMGPNQLAWFDSLIGAVADSGAEPVETFAVAQYLLGAVREWSRLHNAQVGRRETDYAEVLEKLADPERFPALSRLVADGGVTRADPLMLGLRRLLDGVEARLPGRDLSGDWNTFRIIGVHLSVPGERRYGRESITMWIELITQVCPQATFAAGATDVDLDVIEGRLGQFIPTELRDLLRETDGVRDRHGVDVVWSVDRILRDNEDFRGNESFAELYMPLGPLMFFGDLASGDQCAFVRQPERPDVFVWNHETDDRRWAADDLADYLTRCLSRSDVAVRSAVRA</sequence>
<dbReference type="InParanoid" id="A0A543AU50"/>
<dbReference type="GO" id="GO:0045892">
    <property type="term" value="P:negative regulation of DNA-templated transcription"/>
    <property type="evidence" value="ECO:0007669"/>
    <property type="project" value="InterPro"/>
</dbReference>
<dbReference type="InterPro" id="IPR018958">
    <property type="entry name" value="Knr4/Smi1-like_dom"/>
</dbReference>
<keyword evidence="3" id="KW-0804">Transcription</keyword>
<keyword evidence="7" id="KW-1185">Reference proteome</keyword>
<dbReference type="SUPFAM" id="SSF46689">
    <property type="entry name" value="Homeodomain-like"/>
    <property type="match status" value="1"/>
</dbReference>
<dbReference type="GO" id="GO:0003700">
    <property type="term" value="F:DNA-binding transcription factor activity"/>
    <property type="evidence" value="ECO:0007669"/>
    <property type="project" value="TreeGrafter"/>
</dbReference>
<feature type="domain" description="HTH tetR-type" evidence="5">
    <location>
        <begin position="28"/>
        <end position="88"/>
    </location>
</feature>
<organism evidence="6 7">
    <name type="scientific">Stackebrandtia endophytica</name>
    <dbReference type="NCBI Taxonomy" id="1496996"/>
    <lineage>
        <taxon>Bacteria</taxon>
        <taxon>Bacillati</taxon>
        <taxon>Actinomycetota</taxon>
        <taxon>Actinomycetes</taxon>
        <taxon>Glycomycetales</taxon>
        <taxon>Glycomycetaceae</taxon>
        <taxon>Stackebrandtia</taxon>
    </lineage>
</organism>
<evidence type="ECO:0000256" key="1">
    <source>
        <dbReference type="ARBA" id="ARBA00023015"/>
    </source>
</evidence>
<name>A0A543AU50_9ACTN</name>
<protein>
    <submittedName>
        <fullName evidence="6">TetR family transcriptional regulator</fullName>
    </submittedName>
</protein>
<dbReference type="Proteomes" id="UP000317043">
    <property type="component" value="Unassembled WGS sequence"/>
</dbReference>
<keyword evidence="2 4" id="KW-0238">DNA-binding</keyword>
<keyword evidence="1" id="KW-0805">Transcription regulation</keyword>
<dbReference type="InterPro" id="IPR036271">
    <property type="entry name" value="Tet_transcr_reg_TetR-rel_C_sf"/>
</dbReference>
<dbReference type="EMBL" id="VFOW01000001">
    <property type="protein sequence ID" value="TQL76079.1"/>
    <property type="molecule type" value="Genomic_DNA"/>
</dbReference>
<accession>A0A543AU50</accession>
<dbReference type="InterPro" id="IPR001647">
    <property type="entry name" value="HTH_TetR"/>
</dbReference>
<dbReference type="GO" id="GO:0000976">
    <property type="term" value="F:transcription cis-regulatory region binding"/>
    <property type="evidence" value="ECO:0007669"/>
    <property type="project" value="TreeGrafter"/>
</dbReference>
<dbReference type="InterPro" id="IPR050109">
    <property type="entry name" value="HTH-type_TetR-like_transc_reg"/>
</dbReference>
<proteinExistence type="predicted"/>
<dbReference type="AlphaFoldDB" id="A0A543AU50"/>
<dbReference type="Pfam" id="PF02909">
    <property type="entry name" value="TetR_C_1"/>
    <property type="match status" value="1"/>
</dbReference>
<evidence type="ECO:0000256" key="4">
    <source>
        <dbReference type="PROSITE-ProRule" id="PRU00335"/>
    </source>
</evidence>